<protein>
    <submittedName>
        <fullName evidence="1">Uncharacterized protein</fullName>
    </submittedName>
</protein>
<dbReference type="RefSeq" id="WP_213363724.1">
    <property type="nucleotide sequence ID" value="NZ_BSFM01000021.1"/>
</dbReference>
<dbReference type="Proteomes" id="UP001143330">
    <property type="component" value="Unassembled WGS sequence"/>
</dbReference>
<evidence type="ECO:0000313" key="2">
    <source>
        <dbReference type="Proteomes" id="UP001143330"/>
    </source>
</evidence>
<sequence length="77" mass="8898">MPDELLFAWGAFFDLRDDRPMMMGAIGRITFMAIEKWGERHGVIGVDQLDRLVTLVRAMDDQWIEIEAERMKAASRA</sequence>
<name>A0A9W6K2S7_9HYPH</name>
<accession>A0A9W6K2S7</accession>
<dbReference type="AlphaFoldDB" id="A0A9W6K2S7"/>
<evidence type="ECO:0000313" key="1">
    <source>
        <dbReference type="EMBL" id="GLK86690.1"/>
    </source>
</evidence>
<keyword evidence="2" id="KW-1185">Reference proteome</keyword>
<reference evidence="1" key="2">
    <citation type="submission" date="2023-01" db="EMBL/GenBank/DDBJ databases">
        <authorList>
            <person name="Sun Q."/>
            <person name="Evtushenko L."/>
        </authorList>
    </citation>
    <scope>NUCLEOTIDE SEQUENCE</scope>
    <source>
        <strain evidence="1">VKM B-2789</strain>
    </source>
</reference>
<gene>
    <name evidence="1" type="ORF">GCM10017653_47600</name>
</gene>
<comment type="caution">
    <text evidence="1">The sequence shown here is derived from an EMBL/GenBank/DDBJ whole genome shotgun (WGS) entry which is preliminary data.</text>
</comment>
<proteinExistence type="predicted"/>
<dbReference type="Pfam" id="PF23812">
    <property type="entry name" value="Phage_TAC_18"/>
    <property type="match status" value="1"/>
</dbReference>
<organism evidence="1 2">
    <name type="scientific">Ancylobacter defluvii</name>
    <dbReference type="NCBI Taxonomy" id="1282440"/>
    <lineage>
        <taxon>Bacteria</taxon>
        <taxon>Pseudomonadati</taxon>
        <taxon>Pseudomonadota</taxon>
        <taxon>Alphaproteobacteria</taxon>
        <taxon>Hyphomicrobiales</taxon>
        <taxon>Xanthobacteraceae</taxon>
        <taxon>Ancylobacter</taxon>
    </lineage>
</organism>
<reference evidence="1" key="1">
    <citation type="journal article" date="2014" name="Int. J. Syst. Evol. Microbiol.">
        <title>Complete genome sequence of Corynebacterium casei LMG S-19264T (=DSM 44701T), isolated from a smear-ripened cheese.</title>
        <authorList>
            <consortium name="US DOE Joint Genome Institute (JGI-PGF)"/>
            <person name="Walter F."/>
            <person name="Albersmeier A."/>
            <person name="Kalinowski J."/>
            <person name="Ruckert C."/>
        </authorList>
    </citation>
    <scope>NUCLEOTIDE SEQUENCE</scope>
    <source>
        <strain evidence="1">VKM B-2789</strain>
    </source>
</reference>
<dbReference type="InterPro" id="IPR056919">
    <property type="entry name" value="Phage_TAC_18"/>
</dbReference>
<dbReference type="EMBL" id="BSFM01000021">
    <property type="protein sequence ID" value="GLK86690.1"/>
    <property type="molecule type" value="Genomic_DNA"/>
</dbReference>